<reference evidence="3 4" key="1">
    <citation type="journal article" date="2017" name="Mol. Ecol.">
        <title>Comparative and population genomic landscape of Phellinus noxius: A hypervariable fungus causing root rot in trees.</title>
        <authorList>
            <person name="Chung C.L."/>
            <person name="Lee T.J."/>
            <person name="Akiba M."/>
            <person name="Lee H.H."/>
            <person name="Kuo T.H."/>
            <person name="Liu D."/>
            <person name="Ke H.M."/>
            <person name="Yokoi T."/>
            <person name="Roa M.B."/>
            <person name="Lu M.J."/>
            <person name="Chang Y.Y."/>
            <person name="Ann P.J."/>
            <person name="Tsai J.N."/>
            <person name="Chen C.Y."/>
            <person name="Tzean S.S."/>
            <person name="Ota Y."/>
            <person name="Hattori T."/>
            <person name="Sahashi N."/>
            <person name="Liou R.F."/>
            <person name="Kikuchi T."/>
            <person name="Tsai I.J."/>
        </authorList>
    </citation>
    <scope>NUCLEOTIDE SEQUENCE [LARGE SCALE GENOMIC DNA]</scope>
    <source>
        <strain evidence="3 4">FFPRI411160</strain>
    </source>
</reference>
<dbReference type="AlphaFoldDB" id="A0A286USW8"/>
<evidence type="ECO:0000259" key="2">
    <source>
        <dbReference type="Pfam" id="PF01979"/>
    </source>
</evidence>
<dbReference type="InterPro" id="IPR057744">
    <property type="entry name" value="OTAase-like"/>
</dbReference>
<keyword evidence="4" id="KW-1185">Reference proteome</keyword>
<dbReference type="Pfam" id="PF01979">
    <property type="entry name" value="Amidohydro_1"/>
    <property type="match status" value="1"/>
</dbReference>
<name>A0A286USW8_9AGAM</name>
<dbReference type="GO" id="GO:0016787">
    <property type="term" value="F:hydrolase activity"/>
    <property type="evidence" value="ECO:0007669"/>
    <property type="project" value="InterPro"/>
</dbReference>
<dbReference type="OrthoDB" id="5595695at2759"/>
<comment type="caution">
    <text evidence="3">The sequence shown here is derived from an EMBL/GenBank/DDBJ whole genome shotgun (WGS) entry which is preliminary data.</text>
</comment>
<feature type="domain" description="Amidohydrolase-related" evidence="2">
    <location>
        <begin position="145"/>
        <end position="450"/>
    </location>
</feature>
<dbReference type="PANTHER" id="PTHR43135">
    <property type="entry name" value="ALPHA-D-RIBOSE 1-METHYLPHOSPHONATE 5-TRIPHOSPHATE DIPHOSPHATASE"/>
    <property type="match status" value="1"/>
</dbReference>
<proteinExistence type="predicted"/>
<dbReference type="InterPro" id="IPR032466">
    <property type="entry name" value="Metal_Hydrolase"/>
</dbReference>
<dbReference type="InParanoid" id="A0A286USW8"/>
<gene>
    <name evidence="3" type="ORF">PNOK_0257900</name>
</gene>
<evidence type="ECO:0000313" key="4">
    <source>
        <dbReference type="Proteomes" id="UP000217199"/>
    </source>
</evidence>
<evidence type="ECO:0000313" key="3">
    <source>
        <dbReference type="EMBL" id="PAV22622.1"/>
    </source>
</evidence>
<protein>
    <recommendedName>
        <fullName evidence="2">Amidohydrolase-related domain-containing protein</fullName>
    </recommendedName>
</protein>
<feature type="compositionally biased region" description="Low complexity" evidence="1">
    <location>
        <begin position="32"/>
        <end position="53"/>
    </location>
</feature>
<dbReference type="EMBL" id="NBII01000002">
    <property type="protein sequence ID" value="PAV22622.1"/>
    <property type="molecule type" value="Genomic_DNA"/>
</dbReference>
<dbReference type="InterPro" id="IPR006680">
    <property type="entry name" value="Amidohydro-rel"/>
</dbReference>
<accession>A0A286USW8</accession>
<feature type="region of interest" description="Disordered" evidence="1">
    <location>
        <begin position="1"/>
        <end position="53"/>
    </location>
</feature>
<dbReference type="STRING" id="2282107.A0A286USW8"/>
<dbReference type="CDD" id="cd01299">
    <property type="entry name" value="Met_dep_hydrolase_A"/>
    <property type="match status" value="1"/>
</dbReference>
<dbReference type="SUPFAM" id="SSF51556">
    <property type="entry name" value="Metallo-dependent hydrolases"/>
    <property type="match status" value="1"/>
</dbReference>
<dbReference type="Proteomes" id="UP000217199">
    <property type="component" value="Unassembled WGS sequence"/>
</dbReference>
<organism evidence="3 4">
    <name type="scientific">Pyrrhoderma noxium</name>
    <dbReference type="NCBI Taxonomy" id="2282107"/>
    <lineage>
        <taxon>Eukaryota</taxon>
        <taxon>Fungi</taxon>
        <taxon>Dikarya</taxon>
        <taxon>Basidiomycota</taxon>
        <taxon>Agaricomycotina</taxon>
        <taxon>Agaricomycetes</taxon>
        <taxon>Hymenochaetales</taxon>
        <taxon>Hymenochaetaceae</taxon>
        <taxon>Pyrrhoderma</taxon>
    </lineage>
</organism>
<evidence type="ECO:0000256" key="1">
    <source>
        <dbReference type="SAM" id="MobiDB-lite"/>
    </source>
</evidence>
<dbReference type="InterPro" id="IPR051781">
    <property type="entry name" value="Metallo-dep_Hydrolase"/>
</dbReference>
<dbReference type="Gene3D" id="3.20.20.140">
    <property type="entry name" value="Metal-dependent hydrolases"/>
    <property type="match status" value="1"/>
</dbReference>
<dbReference type="PANTHER" id="PTHR43135:SF3">
    <property type="entry name" value="ALPHA-D-RIBOSE 1-METHYLPHOSPHONATE 5-TRIPHOSPHATE DIPHOSPHATASE"/>
    <property type="match status" value="1"/>
</dbReference>
<sequence length="463" mass="50371">MLVSHDTIPGSSSSSNNSTLAGASVSDDHNNNTKTNDINNNTNNNNNKNTENTDNSKTIVVILAGKVFDPYSLEFAYNQVITGDTTSGLISSVRTLHSLDVDVNDNDGDSPSPGGGVVNINVHEKGLVESVRVESERVIDLRGQTVLPGFVDAHVHFFLHPYSETSWDDQLTKEPLVERTVRAVNHARETLLAGFTTVRDLGTEGAGDADIALRRCLSGSRSLTVGPRYYCANRALVPTGSYGPKSRLNLSREGIQGVSGAEVADGVEECRKAVRRQVGAGADWIKIYADYRYRSRIADVSSRPSAASIATFQTDELKALIDTSHHLGLKIAAHASTPVAISTLVNLGVDSIEHGYGIDDEALFSRMAQRGVIWVPTLAAYHTLKNSEVWTHACETFRRALNTDVKIACGGDTGVFRHGDNALEMQLMVRLGADWRKVLRWATLGGWECVRSKEWEGPRGRRG</sequence>